<dbReference type="SUPFAM" id="SSF57756">
    <property type="entry name" value="Retrovirus zinc finger-like domains"/>
    <property type="match status" value="1"/>
</dbReference>
<sequence>MSSGGQSYGGYGGAYYPPPVEYGGYGGAREETPPGRRPNGFIPVYTGAEVRRSDSPAYGWNQLAWPVPPHEPPRPFGWTPSTGWSTAPVANAPAKVVIKKETTKKPTAKKAATVATTATPTKPSTVPAPPKKKKSTKNGGIPANKGGMTTGVNAWNAAPFPAQPTATVPVKLISVSQATSHVVKVLPFFYSDLTTVERARTFWEAFEENTEGLPDKSRLLVFQQKLKGREAERWWNNSHIKTFKTLKVRFHNHFLSRTADELWERLHSTKRQKGESIEEWGDRVTDLCESLDYSDARMRYQLFRRGLNNCRMLAILDSSPARDIPEACEWLMAKDMYRPVDEDEDFEEAAPAKSAAASETPAILKPMVDQVKALAQEVRSFVKGEQEWRNKVNNELRASPQPHYVMQTMATVPSVPPPPMQQQPPWNGQGFRGIRMDDDGRDQEEAPICGRCQYRGHGRANCRRQSFTCRRCNQFGHMQVECEQPPPPQQQPGGFSGGNGNSRSWCSFCQVEGHTIGGCPTVKRLRDLDAKQQAEKWRRREEGGVRAAPSSGPKNGSEGNRGREEEKYAAVAVPKSVMSVKRSDELKTKRERTCVYPAADAKRADPKNGDETKKIPVMRVCDGVKESPVGCVDEPEGVAVLGESVACPEASEFVEEKTDDEKKESIARVEQVITVNETVAEELKESAVASVPKPVDESGLRTVPNEGDEVELSGETVKDERGGTVEPLPLKRLFSDDELGAMEKCAPGQEVTVLAGTDIAVEKEEYDKELEDRLYPLDEVELQERVKKIAEARKEL</sequence>
<dbReference type="InterPro" id="IPR036875">
    <property type="entry name" value="Znf_CCHC_sf"/>
</dbReference>
<dbReference type="SMART" id="SM00343">
    <property type="entry name" value="ZnF_C2HC"/>
    <property type="match status" value="3"/>
</dbReference>
<dbReference type="EMBL" id="QXGA01003959">
    <property type="protein sequence ID" value="KAE9077597.1"/>
    <property type="molecule type" value="Genomic_DNA"/>
</dbReference>
<dbReference type="PROSITE" id="PS50158">
    <property type="entry name" value="ZF_CCHC"/>
    <property type="match status" value="1"/>
</dbReference>
<comment type="caution">
    <text evidence="4">The sequence shown here is derived from an EMBL/GenBank/DDBJ whole genome shotgun (WGS) entry which is preliminary data.</text>
</comment>
<protein>
    <recommendedName>
        <fullName evidence="3">CCHC-type domain-containing protein</fullName>
    </recommendedName>
</protein>
<keyword evidence="1" id="KW-0479">Metal-binding</keyword>
<dbReference type="GO" id="GO:0003676">
    <property type="term" value="F:nucleic acid binding"/>
    <property type="evidence" value="ECO:0007669"/>
    <property type="project" value="InterPro"/>
</dbReference>
<evidence type="ECO:0000256" key="1">
    <source>
        <dbReference type="PROSITE-ProRule" id="PRU00047"/>
    </source>
</evidence>
<dbReference type="GO" id="GO:0008270">
    <property type="term" value="F:zinc ion binding"/>
    <property type="evidence" value="ECO:0007669"/>
    <property type="project" value="UniProtKB-KW"/>
</dbReference>
<keyword evidence="1" id="KW-0862">Zinc</keyword>
<dbReference type="InterPro" id="IPR001878">
    <property type="entry name" value="Znf_CCHC"/>
</dbReference>
<accession>A0A6A3QJ88</accession>
<gene>
    <name evidence="4" type="ORF">PF006_g27889</name>
</gene>
<evidence type="ECO:0000259" key="3">
    <source>
        <dbReference type="PROSITE" id="PS50158"/>
    </source>
</evidence>
<feature type="domain" description="CCHC-type" evidence="3">
    <location>
        <begin position="469"/>
        <end position="484"/>
    </location>
</feature>
<dbReference type="Gene3D" id="4.10.60.10">
    <property type="entry name" value="Zinc finger, CCHC-type"/>
    <property type="match status" value="1"/>
</dbReference>
<feature type="region of interest" description="Disordered" evidence="2">
    <location>
        <begin position="108"/>
        <end position="144"/>
    </location>
</feature>
<reference evidence="4 5" key="1">
    <citation type="submission" date="2018-08" db="EMBL/GenBank/DDBJ databases">
        <title>Genomic investigation of the strawberry pathogen Phytophthora fragariae indicates pathogenicity is determined by transcriptional variation in three key races.</title>
        <authorList>
            <person name="Adams T.M."/>
            <person name="Armitage A.D."/>
            <person name="Sobczyk M.K."/>
            <person name="Bates H.J."/>
            <person name="Dunwell J.M."/>
            <person name="Nellist C.F."/>
            <person name="Harrison R.J."/>
        </authorList>
    </citation>
    <scope>NUCLEOTIDE SEQUENCE [LARGE SCALE GENOMIC DNA]</scope>
    <source>
        <strain evidence="4 5">NOV-5</strain>
    </source>
</reference>
<organism evidence="4 5">
    <name type="scientific">Phytophthora fragariae</name>
    <dbReference type="NCBI Taxonomy" id="53985"/>
    <lineage>
        <taxon>Eukaryota</taxon>
        <taxon>Sar</taxon>
        <taxon>Stramenopiles</taxon>
        <taxon>Oomycota</taxon>
        <taxon>Peronosporomycetes</taxon>
        <taxon>Peronosporales</taxon>
        <taxon>Peronosporaceae</taxon>
        <taxon>Phytophthora</taxon>
    </lineage>
</organism>
<proteinExistence type="predicted"/>
<evidence type="ECO:0000313" key="4">
    <source>
        <dbReference type="EMBL" id="KAE9077597.1"/>
    </source>
</evidence>
<keyword evidence="1" id="KW-0863">Zinc-finger</keyword>
<dbReference type="AlphaFoldDB" id="A0A6A3QJ88"/>
<evidence type="ECO:0000313" key="5">
    <source>
        <dbReference type="Proteomes" id="UP000440732"/>
    </source>
</evidence>
<feature type="region of interest" description="Disordered" evidence="2">
    <location>
        <begin position="690"/>
        <end position="724"/>
    </location>
</feature>
<name>A0A6A3QJ88_9STRA</name>
<feature type="compositionally biased region" description="Low complexity" evidence="2">
    <location>
        <begin position="109"/>
        <end position="125"/>
    </location>
</feature>
<feature type="compositionally biased region" description="Basic and acidic residues" evidence="2">
    <location>
        <begin position="533"/>
        <end position="544"/>
    </location>
</feature>
<evidence type="ECO:0000256" key="2">
    <source>
        <dbReference type="SAM" id="MobiDB-lite"/>
    </source>
</evidence>
<feature type="region of interest" description="Disordered" evidence="2">
    <location>
        <begin position="533"/>
        <end position="567"/>
    </location>
</feature>
<dbReference type="Proteomes" id="UP000440732">
    <property type="component" value="Unassembled WGS sequence"/>
</dbReference>